<feature type="domain" description="Anti-sigma factor RsgI-like middle" evidence="4">
    <location>
        <begin position="78"/>
        <end position="172"/>
    </location>
</feature>
<dbReference type="eggNOG" id="COG3212">
    <property type="taxonomic scope" value="Bacteria"/>
</dbReference>
<dbReference type="PATRIC" id="fig|1297617.4.peg.895"/>
<dbReference type="Gene3D" id="3.10.450.40">
    <property type="match status" value="1"/>
</dbReference>
<dbReference type="Pfam" id="PF03413">
    <property type="entry name" value="PepSY"/>
    <property type="match status" value="1"/>
</dbReference>
<reference evidence="5 6" key="1">
    <citation type="journal article" date="2015" name="Nat. Commun.">
        <title>Production of butyrate from lysine and the Amadori product fructoselysine by a human gut commensal.</title>
        <authorList>
            <person name="Bui T.P."/>
            <person name="Ritari J."/>
            <person name="Boeren S."/>
            <person name="de Waard P."/>
            <person name="Plugge C.M."/>
            <person name="de Vos W.M."/>
        </authorList>
    </citation>
    <scope>NUCLEOTIDE SEQUENCE [LARGE SCALE GENOMIC DNA]</scope>
    <source>
        <strain evidence="5 6">AF211</strain>
    </source>
</reference>
<proteinExistence type="predicted"/>
<evidence type="ECO:0000313" key="5">
    <source>
        <dbReference type="EMBL" id="ALP93275.1"/>
    </source>
</evidence>
<evidence type="ECO:0000313" key="6">
    <source>
        <dbReference type="Proteomes" id="UP000064844"/>
    </source>
</evidence>
<dbReference type="InterPro" id="IPR025711">
    <property type="entry name" value="PepSY"/>
</dbReference>
<evidence type="ECO:0000256" key="1">
    <source>
        <dbReference type="SAM" id="MobiDB-lite"/>
    </source>
</evidence>
<evidence type="ECO:0000256" key="2">
    <source>
        <dbReference type="SAM" id="Phobius"/>
    </source>
</evidence>
<dbReference type="RefSeq" id="WP_033116366.1">
    <property type="nucleotide sequence ID" value="NZ_CALICV010000017.1"/>
</dbReference>
<dbReference type="Proteomes" id="UP000064844">
    <property type="component" value="Chromosome"/>
</dbReference>
<dbReference type="InterPro" id="IPR055431">
    <property type="entry name" value="RsgI_M"/>
</dbReference>
<dbReference type="AlphaFoldDB" id="A0A0S2W1Q0"/>
<name>A0A0S2W1Q0_9FIRM</name>
<feature type="compositionally biased region" description="Pro residues" evidence="1">
    <location>
        <begin position="196"/>
        <end position="234"/>
    </location>
</feature>
<keyword evidence="2" id="KW-1133">Transmembrane helix</keyword>
<evidence type="ECO:0000259" key="4">
    <source>
        <dbReference type="Pfam" id="PF23750"/>
    </source>
</evidence>
<accession>A0A0S2W1Q0</accession>
<sequence length="298" mass="32632">MKRKIETSLRRAMDQLPQPDYWTVAEAPVQKMEVHDYVTRQDVSVRPVRRRALPLALAACALALAVGLYSYFRFFQIYSVVDLTVNPSFALALNRGDQVRNVTALNGDAEAILEGRSYRGWTLEATVENLLDGLAAQGYLTSADDAVDVAVNSKDADHGRALRETVERCVAEKLSGFSQPDVPAPSPTSGTVATPVPTPIATPYSTPVPTPAATPVPTPAPTPAPTPTPSPQPTDPLSEEAVGDILRQRLPEAVLKELELDEDDGRWIYEAKLRHGDLKYEIELDAFTGEILKWEEDD</sequence>
<feature type="region of interest" description="Disordered" evidence="1">
    <location>
        <begin position="176"/>
        <end position="238"/>
    </location>
</feature>
<dbReference type="EMBL" id="CP011307">
    <property type="protein sequence ID" value="ALP93275.1"/>
    <property type="molecule type" value="Genomic_DNA"/>
</dbReference>
<feature type="transmembrane region" description="Helical" evidence="2">
    <location>
        <begin position="52"/>
        <end position="72"/>
    </location>
</feature>
<keyword evidence="6" id="KW-1185">Reference proteome</keyword>
<keyword evidence="2" id="KW-0472">Membrane</keyword>
<gene>
    <name evidence="5" type="ORF">IB211_00881c</name>
</gene>
<dbReference type="KEGG" id="ibu:IB211_00881c"/>
<protein>
    <submittedName>
        <fullName evidence="5">Proline-rich protein</fullName>
    </submittedName>
</protein>
<reference evidence="6" key="2">
    <citation type="submission" date="2015-04" db="EMBL/GenBank/DDBJ databases">
        <title>A butyrogenic pathway from the amino acid lysine in a human gut commensal.</title>
        <authorList>
            <person name="de Vos W.M."/>
            <person name="Bui N.T.P."/>
            <person name="Plugge C.M."/>
            <person name="Ritari J."/>
        </authorList>
    </citation>
    <scope>NUCLEOTIDE SEQUENCE [LARGE SCALE GENOMIC DNA]</scope>
    <source>
        <strain evidence="6">AF211</strain>
    </source>
</reference>
<organism evidence="5 6">
    <name type="scientific">Intestinimonas butyriciproducens</name>
    <dbReference type="NCBI Taxonomy" id="1297617"/>
    <lineage>
        <taxon>Bacteria</taxon>
        <taxon>Bacillati</taxon>
        <taxon>Bacillota</taxon>
        <taxon>Clostridia</taxon>
        <taxon>Eubacteriales</taxon>
        <taxon>Intestinimonas</taxon>
    </lineage>
</organism>
<feature type="domain" description="PepSY" evidence="3">
    <location>
        <begin position="237"/>
        <end position="294"/>
    </location>
</feature>
<dbReference type="STRING" id="1297617.IB211_00881c"/>
<keyword evidence="2" id="KW-0812">Transmembrane</keyword>
<dbReference type="Pfam" id="PF23750">
    <property type="entry name" value="RsgI_M"/>
    <property type="match status" value="1"/>
</dbReference>
<evidence type="ECO:0000259" key="3">
    <source>
        <dbReference type="Pfam" id="PF03413"/>
    </source>
</evidence>